<name>A0A6G1QZ29_CHAAH</name>
<evidence type="ECO:0000256" key="1">
    <source>
        <dbReference type="SAM" id="MobiDB-lite"/>
    </source>
</evidence>
<protein>
    <submittedName>
        <fullName evidence="2">Uncharacterized protein</fullName>
    </submittedName>
</protein>
<organism evidence="2 3">
    <name type="scientific">Channa argus</name>
    <name type="common">Northern snakehead</name>
    <name type="synonym">Ophicephalus argus</name>
    <dbReference type="NCBI Taxonomy" id="215402"/>
    <lineage>
        <taxon>Eukaryota</taxon>
        <taxon>Metazoa</taxon>
        <taxon>Chordata</taxon>
        <taxon>Craniata</taxon>
        <taxon>Vertebrata</taxon>
        <taxon>Euteleostomi</taxon>
        <taxon>Actinopterygii</taxon>
        <taxon>Neopterygii</taxon>
        <taxon>Teleostei</taxon>
        <taxon>Neoteleostei</taxon>
        <taxon>Acanthomorphata</taxon>
        <taxon>Anabantaria</taxon>
        <taxon>Anabantiformes</taxon>
        <taxon>Channoidei</taxon>
        <taxon>Channidae</taxon>
        <taxon>Channa</taxon>
    </lineage>
</organism>
<feature type="region of interest" description="Disordered" evidence="1">
    <location>
        <begin position="1"/>
        <end position="27"/>
    </location>
</feature>
<evidence type="ECO:0000313" key="2">
    <source>
        <dbReference type="EMBL" id="KAF3707775.1"/>
    </source>
</evidence>
<keyword evidence="3" id="KW-1185">Reference proteome</keyword>
<feature type="compositionally biased region" description="Basic and acidic residues" evidence="1">
    <location>
        <begin position="18"/>
        <end position="27"/>
    </location>
</feature>
<accession>A0A6G1QZ29</accession>
<reference evidence="3" key="2">
    <citation type="submission" date="2019-02" db="EMBL/GenBank/DDBJ databases">
        <title>Opniocepnalus argus Var Kimnra genome.</title>
        <authorList>
            <person name="Zhou C."/>
            <person name="Xiao S."/>
        </authorList>
    </citation>
    <scope>NUCLEOTIDE SEQUENCE [LARGE SCALE GENOMIC DNA]</scope>
</reference>
<reference evidence="2 3" key="1">
    <citation type="submission" date="2019-02" db="EMBL/GenBank/DDBJ databases">
        <title>Opniocepnalus argus genome.</title>
        <authorList>
            <person name="Zhou C."/>
            <person name="Xiao S."/>
        </authorList>
    </citation>
    <scope>NUCLEOTIDE SEQUENCE [LARGE SCALE GENOMIC DNA]</scope>
    <source>
        <strain evidence="2">OARG1902GOOAL</strain>
        <tissue evidence="2">Muscle</tissue>
    </source>
</reference>
<evidence type="ECO:0000313" key="3">
    <source>
        <dbReference type="Proteomes" id="UP000503349"/>
    </source>
</evidence>
<dbReference type="Proteomes" id="UP000503349">
    <property type="component" value="Chromosome 1"/>
</dbReference>
<sequence length="111" mass="12408">MAQTGHLKKTFVGPPLTRRAEPSPDLHWRGSFQVKPWRCPVQFSRRRSTLDPVEEECTGTGTPTNIWIRASSCICDVVVNTVNCNKKREQIKSIDIRLGVLSVQGNSAYPG</sequence>
<dbReference type="EMBL" id="CM015712">
    <property type="protein sequence ID" value="KAF3707775.1"/>
    <property type="molecule type" value="Genomic_DNA"/>
</dbReference>
<proteinExistence type="predicted"/>
<dbReference type="AlphaFoldDB" id="A0A6G1QZ29"/>
<gene>
    <name evidence="2" type="ORF">EXN66_Car000948</name>
</gene>